<comment type="caution">
    <text evidence="17">The sequence shown here is derived from an EMBL/GenBank/DDBJ whole genome shotgun (WGS) entry which is preliminary data.</text>
</comment>
<dbReference type="Pfam" id="PF01433">
    <property type="entry name" value="Peptidase_M1"/>
    <property type="match status" value="1"/>
</dbReference>
<comment type="cofactor">
    <cofactor evidence="2">
        <name>Zn(2+)</name>
        <dbReference type="ChEBI" id="CHEBI:29105"/>
    </cofactor>
</comment>
<keyword evidence="7" id="KW-0031">Aminopeptidase</keyword>
<dbReference type="InterPro" id="IPR050344">
    <property type="entry name" value="Peptidase_M1_aminopeptidases"/>
</dbReference>
<evidence type="ECO:0000256" key="7">
    <source>
        <dbReference type="ARBA" id="ARBA00022438"/>
    </source>
</evidence>
<evidence type="ECO:0000256" key="3">
    <source>
        <dbReference type="ARBA" id="ARBA00004609"/>
    </source>
</evidence>
<feature type="non-terminal residue" evidence="17">
    <location>
        <position position="195"/>
    </location>
</feature>
<dbReference type="PANTHER" id="PTHR11533">
    <property type="entry name" value="PROTEASE M1 ZINC METALLOPROTEASE"/>
    <property type="match status" value="1"/>
</dbReference>
<protein>
    <recommendedName>
        <fullName evidence="6">glutamyl aminopeptidase</fullName>
        <ecNumber evidence="6">3.4.11.7</ecNumber>
    </recommendedName>
</protein>
<dbReference type="Gene3D" id="1.10.390.10">
    <property type="entry name" value="Neutral Protease Domain 2"/>
    <property type="match status" value="1"/>
</dbReference>
<evidence type="ECO:0000256" key="9">
    <source>
        <dbReference type="ARBA" id="ARBA00022670"/>
    </source>
</evidence>
<keyword evidence="12" id="KW-0862">Zinc</keyword>
<comment type="subunit">
    <text evidence="5">Homodimer; disulfide-linked.</text>
</comment>
<keyword evidence="14" id="KW-0482">Metalloprotease</keyword>
<evidence type="ECO:0000256" key="10">
    <source>
        <dbReference type="ARBA" id="ARBA00022723"/>
    </source>
</evidence>
<name>A0ABQ9HZ73_9NEOP</name>
<proteinExistence type="inferred from homology"/>
<comment type="subcellular location">
    <subcellularLocation>
        <location evidence="3">Cell membrane</location>
        <topology evidence="3">Lipid-anchor</topology>
        <topology evidence="3">GPI-anchor</topology>
    </subcellularLocation>
</comment>
<accession>A0ABQ9HZ73</accession>
<dbReference type="InterPro" id="IPR001930">
    <property type="entry name" value="Peptidase_M1"/>
</dbReference>
<dbReference type="SUPFAM" id="SSF55486">
    <property type="entry name" value="Metalloproteases ('zincins'), catalytic domain"/>
    <property type="match status" value="1"/>
</dbReference>
<sequence>MFKQHTGFRGLLYIRWCMDAMDWTEEVEQVNNLPSNSEGRIDVCVRVCVCGGCRETTLLYSSKWTKTTAGQQESATIAAHELAHQWFGNLVTPYWWSNIWLSEGLAQFFAYWALDKAESSWRMMEQFVVSQLQPMLKADASATVDALDSECATPAEIDHKFGLVSYAKGASVTRMIQHVLTEETFRKGIHDYLVS</sequence>
<evidence type="ECO:0000256" key="11">
    <source>
        <dbReference type="ARBA" id="ARBA00022801"/>
    </source>
</evidence>
<organism evidence="17 18">
    <name type="scientific">Dryococelus australis</name>
    <dbReference type="NCBI Taxonomy" id="614101"/>
    <lineage>
        <taxon>Eukaryota</taxon>
        <taxon>Metazoa</taxon>
        <taxon>Ecdysozoa</taxon>
        <taxon>Arthropoda</taxon>
        <taxon>Hexapoda</taxon>
        <taxon>Insecta</taxon>
        <taxon>Pterygota</taxon>
        <taxon>Neoptera</taxon>
        <taxon>Polyneoptera</taxon>
        <taxon>Phasmatodea</taxon>
        <taxon>Verophasmatodea</taxon>
        <taxon>Anareolatae</taxon>
        <taxon>Phasmatidae</taxon>
        <taxon>Eurycanthinae</taxon>
        <taxon>Dryococelus</taxon>
    </lineage>
</organism>
<evidence type="ECO:0000256" key="13">
    <source>
        <dbReference type="ARBA" id="ARBA00022837"/>
    </source>
</evidence>
<evidence type="ECO:0000256" key="6">
    <source>
        <dbReference type="ARBA" id="ARBA00012567"/>
    </source>
</evidence>
<keyword evidence="9" id="KW-0645">Protease</keyword>
<keyword evidence="18" id="KW-1185">Reference proteome</keyword>
<evidence type="ECO:0000256" key="8">
    <source>
        <dbReference type="ARBA" id="ARBA00022622"/>
    </source>
</evidence>
<keyword evidence="11" id="KW-0378">Hydrolase</keyword>
<evidence type="ECO:0000313" key="18">
    <source>
        <dbReference type="Proteomes" id="UP001159363"/>
    </source>
</evidence>
<evidence type="ECO:0000256" key="15">
    <source>
        <dbReference type="ARBA" id="ARBA00023288"/>
    </source>
</evidence>
<dbReference type="PANTHER" id="PTHR11533:SF276">
    <property type="entry name" value="GLUTAMYL AMINOPEPTIDASE"/>
    <property type="match status" value="1"/>
</dbReference>
<evidence type="ECO:0000256" key="14">
    <source>
        <dbReference type="ARBA" id="ARBA00023049"/>
    </source>
</evidence>
<evidence type="ECO:0000256" key="4">
    <source>
        <dbReference type="ARBA" id="ARBA00010136"/>
    </source>
</evidence>
<gene>
    <name evidence="17" type="ORF">PR048_008873</name>
</gene>
<dbReference type="InterPro" id="IPR027268">
    <property type="entry name" value="Peptidase_M4/M1_CTD_sf"/>
</dbReference>
<keyword evidence="10" id="KW-0479">Metal-binding</keyword>
<keyword evidence="15" id="KW-0449">Lipoprotein</keyword>
<evidence type="ECO:0000256" key="5">
    <source>
        <dbReference type="ARBA" id="ARBA00011748"/>
    </source>
</evidence>
<dbReference type="InterPro" id="IPR014782">
    <property type="entry name" value="Peptidase_M1_dom"/>
</dbReference>
<keyword evidence="13" id="KW-0106">Calcium</keyword>
<keyword evidence="8" id="KW-0325">Glycoprotein</keyword>
<comment type="catalytic activity">
    <reaction evidence="1">
        <text>Release of N-terminal glutamate (and to a lesser extent aspartate) from a peptide.</text>
        <dbReference type="EC" id="3.4.11.7"/>
    </reaction>
</comment>
<dbReference type="EMBL" id="JARBHB010000003">
    <property type="protein sequence ID" value="KAJ8889374.1"/>
    <property type="molecule type" value="Genomic_DNA"/>
</dbReference>
<evidence type="ECO:0000313" key="17">
    <source>
        <dbReference type="EMBL" id="KAJ8889374.1"/>
    </source>
</evidence>
<evidence type="ECO:0000256" key="2">
    <source>
        <dbReference type="ARBA" id="ARBA00001947"/>
    </source>
</evidence>
<keyword evidence="8" id="KW-0336">GPI-anchor</keyword>
<keyword evidence="8" id="KW-0472">Membrane</keyword>
<comment type="similarity">
    <text evidence="4">Belongs to the peptidase M1 family.</text>
</comment>
<dbReference type="PRINTS" id="PR00756">
    <property type="entry name" value="ALADIPTASE"/>
</dbReference>
<evidence type="ECO:0000256" key="1">
    <source>
        <dbReference type="ARBA" id="ARBA00001703"/>
    </source>
</evidence>
<feature type="domain" description="Peptidase M1 membrane alanine aminopeptidase" evidence="16">
    <location>
        <begin position="54"/>
        <end position="193"/>
    </location>
</feature>
<dbReference type="Proteomes" id="UP001159363">
    <property type="component" value="Chromosome 3"/>
</dbReference>
<evidence type="ECO:0000256" key="12">
    <source>
        <dbReference type="ARBA" id="ARBA00022833"/>
    </source>
</evidence>
<dbReference type="EC" id="3.4.11.7" evidence="6"/>
<reference evidence="17 18" key="1">
    <citation type="submission" date="2023-02" db="EMBL/GenBank/DDBJ databases">
        <title>LHISI_Scaffold_Assembly.</title>
        <authorList>
            <person name="Stuart O.P."/>
            <person name="Cleave R."/>
            <person name="Magrath M.J.L."/>
            <person name="Mikheyev A.S."/>
        </authorList>
    </citation>
    <scope>NUCLEOTIDE SEQUENCE [LARGE SCALE GENOMIC DNA]</scope>
    <source>
        <strain evidence="17">Daus_M_001</strain>
        <tissue evidence="17">Leg muscle</tissue>
    </source>
</reference>
<evidence type="ECO:0000259" key="16">
    <source>
        <dbReference type="Pfam" id="PF01433"/>
    </source>
</evidence>